<evidence type="ECO:0000313" key="4">
    <source>
        <dbReference type="EMBL" id="MCQ4079206.1"/>
    </source>
</evidence>
<dbReference type="InterPro" id="IPR052336">
    <property type="entry name" value="MlaD_Phospholipid_Transporter"/>
</dbReference>
<proteinExistence type="predicted"/>
<feature type="signal peptide" evidence="1">
    <location>
        <begin position="1"/>
        <end position="20"/>
    </location>
</feature>
<organism evidence="4 5">
    <name type="scientific">Streptomyces humicola</name>
    <dbReference type="NCBI Taxonomy" id="2953240"/>
    <lineage>
        <taxon>Bacteria</taxon>
        <taxon>Bacillati</taxon>
        <taxon>Actinomycetota</taxon>
        <taxon>Actinomycetes</taxon>
        <taxon>Kitasatosporales</taxon>
        <taxon>Streptomycetaceae</taxon>
        <taxon>Streptomyces</taxon>
    </lineage>
</organism>
<protein>
    <submittedName>
        <fullName evidence="4">MCE family protein</fullName>
    </submittedName>
</protein>
<dbReference type="Pfam" id="PF11887">
    <property type="entry name" value="Mce4_CUP1"/>
    <property type="match status" value="1"/>
</dbReference>
<dbReference type="InterPro" id="IPR003399">
    <property type="entry name" value="Mce/MlaD"/>
</dbReference>
<dbReference type="PANTHER" id="PTHR33371">
    <property type="entry name" value="INTERMEMBRANE PHOSPHOLIPID TRANSPORT SYSTEM BINDING PROTEIN MLAD-RELATED"/>
    <property type="match status" value="1"/>
</dbReference>
<comment type="caution">
    <text evidence="4">The sequence shown here is derived from an EMBL/GenBank/DDBJ whole genome shotgun (WGS) entry which is preliminary data.</text>
</comment>
<keyword evidence="1" id="KW-0732">Signal</keyword>
<gene>
    <name evidence="4" type="ORF">NGB36_00885</name>
</gene>
<sequence length="410" mass="43307">MRRLLITTVAVLAMAGAAFGAWSALRPSYHASVLLASADNLTTGGWVTVNGFKAGKIDSITVQDGKALVGFTLDSRDAPLHDGAKVTVEWEALLGERWVEIQDGPKSDATIPSGGMIPGQQATPVNLDQVLNALDPPTRQRLASLVNQLNDAVRGHEGDTNATLLAAGPALSSLGQVLSSLGSDGPAMHDLVSQLNKMVGTLSARDQDIRGVIDDLSKTTSATVGQRQQLAAALQALPSTLDTAQNTLNDVPGAANKAVPLLNDLRPATNQLPTVAQHLEPVLTNLTPLVERLGPTLTAAQALLQYTPDLLDSANATLPGITNTTSYLQPALNYLRPYTPELAGWFSEWSGNGSRYDANGHFVRFYPQEGATTFSDNPGVVPPGSVYEPYPLPGQNVNQPWTDAWGGTAR</sequence>
<dbReference type="Pfam" id="PF02470">
    <property type="entry name" value="MlaD"/>
    <property type="match status" value="1"/>
</dbReference>
<feature type="chain" id="PRO_5045208601" evidence="1">
    <location>
        <begin position="21"/>
        <end position="410"/>
    </location>
</feature>
<evidence type="ECO:0000256" key="1">
    <source>
        <dbReference type="SAM" id="SignalP"/>
    </source>
</evidence>
<feature type="domain" description="Mce/MlaD" evidence="2">
    <location>
        <begin position="28"/>
        <end position="104"/>
    </location>
</feature>
<dbReference type="EMBL" id="JANFNG010000001">
    <property type="protein sequence ID" value="MCQ4079206.1"/>
    <property type="molecule type" value="Genomic_DNA"/>
</dbReference>
<evidence type="ECO:0000313" key="5">
    <source>
        <dbReference type="Proteomes" id="UP001057702"/>
    </source>
</evidence>
<dbReference type="InterPro" id="IPR024516">
    <property type="entry name" value="Mce_C"/>
</dbReference>
<dbReference type="RefSeq" id="WP_255918058.1">
    <property type="nucleotide sequence ID" value="NZ_JANFNG010000001.1"/>
</dbReference>
<keyword evidence="5" id="KW-1185">Reference proteome</keyword>
<feature type="domain" description="Mammalian cell entry C-terminal" evidence="3">
    <location>
        <begin position="126"/>
        <end position="290"/>
    </location>
</feature>
<dbReference type="Proteomes" id="UP001057702">
    <property type="component" value="Unassembled WGS sequence"/>
</dbReference>
<name>A0ABT1PNF2_9ACTN</name>
<reference evidence="4" key="1">
    <citation type="submission" date="2022-06" db="EMBL/GenBank/DDBJ databases">
        <title>Draft genome sequence of Streptomyces sp. RB6PN25 isolated from peat swamp forest in Thailand.</title>
        <authorList>
            <person name="Duangmal K."/>
            <person name="Klaysubun C."/>
        </authorList>
    </citation>
    <scope>NUCLEOTIDE SEQUENCE</scope>
    <source>
        <strain evidence="4">RB6PN25</strain>
    </source>
</reference>
<evidence type="ECO:0000259" key="2">
    <source>
        <dbReference type="Pfam" id="PF02470"/>
    </source>
</evidence>
<accession>A0ABT1PNF2</accession>
<evidence type="ECO:0000259" key="3">
    <source>
        <dbReference type="Pfam" id="PF11887"/>
    </source>
</evidence>
<dbReference type="PANTHER" id="PTHR33371:SF4">
    <property type="entry name" value="INTERMEMBRANE PHOSPHOLIPID TRANSPORT SYSTEM BINDING PROTEIN MLAD"/>
    <property type="match status" value="1"/>
</dbReference>